<keyword evidence="10" id="KW-1185">Reference proteome</keyword>
<accession>A0ABS1BGW6</accession>
<dbReference type="CDD" id="cd16144">
    <property type="entry name" value="ARS_like"/>
    <property type="match status" value="1"/>
</dbReference>
<evidence type="ECO:0000313" key="10">
    <source>
        <dbReference type="Proteomes" id="UP000660024"/>
    </source>
</evidence>
<dbReference type="SUPFAM" id="SSF53649">
    <property type="entry name" value="Alkaline phosphatase-like"/>
    <property type="match status" value="1"/>
</dbReference>
<keyword evidence="5" id="KW-0378">Hydrolase</keyword>
<dbReference type="Proteomes" id="UP000660024">
    <property type="component" value="Unassembled WGS sequence"/>
</dbReference>
<comment type="cofactor">
    <cofactor evidence="1">
        <name>Ca(2+)</name>
        <dbReference type="ChEBI" id="CHEBI:29108"/>
    </cofactor>
</comment>
<keyword evidence="6" id="KW-0106">Calcium</keyword>
<feature type="signal peptide" evidence="7">
    <location>
        <begin position="1"/>
        <end position="21"/>
    </location>
</feature>
<dbReference type="PROSITE" id="PS51257">
    <property type="entry name" value="PROKAR_LIPOPROTEIN"/>
    <property type="match status" value="1"/>
</dbReference>
<keyword evidence="4 7" id="KW-0732">Signal</keyword>
<name>A0ABS1BGW6_9SPHI</name>
<evidence type="ECO:0000256" key="5">
    <source>
        <dbReference type="ARBA" id="ARBA00022801"/>
    </source>
</evidence>
<evidence type="ECO:0000259" key="8">
    <source>
        <dbReference type="Pfam" id="PF00884"/>
    </source>
</evidence>
<dbReference type="InterPro" id="IPR000917">
    <property type="entry name" value="Sulfatase_N"/>
</dbReference>
<dbReference type="Gene3D" id="3.30.1120.10">
    <property type="match status" value="1"/>
</dbReference>
<comment type="similarity">
    <text evidence="2">Belongs to the sulfatase family.</text>
</comment>
<organism evidence="9 10">
    <name type="scientific">Pedobacter segetis</name>
    <dbReference type="NCBI Taxonomy" id="2793069"/>
    <lineage>
        <taxon>Bacteria</taxon>
        <taxon>Pseudomonadati</taxon>
        <taxon>Bacteroidota</taxon>
        <taxon>Sphingobacteriia</taxon>
        <taxon>Sphingobacteriales</taxon>
        <taxon>Sphingobacteriaceae</taxon>
        <taxon>Pedobacter</taxon>
    </lineage>
</organism>
<dbReference type="RefSeq" id="WP_200584875.1">
    <property type="nucleotide sequence ID" value="NZ_JAEHFY010000004.1"/>
</dbReference>
<evidence type="ECO:0000256" key="4">
    <source>
        <dbReference type="ARBA" id="ARBA00022729"/>
    </source>
</evidence>
<dbReference type="PANTHER" id="PTHR42693:SF42">
    <property type="entry name" value="ARYLSULFATASE G"/>
    <property type="match status" value="1"/>
</dbReference>
<proteinExistence type="inferred from homology"/>
<feature type="domain" description="Sulfatase N-terminal" evidence="8">
    <location>
        <begin position="36"/>
        <end position="370"/>
    </location>
</feature>
<reference evidence="9 10" key="1">
    <citation type="submission" date="2020-12" db="EMBL/GenBank/DDBJ databases">
        <title>Bacterial novel species Pedobacter sp. SD-b isolated from soil.</title>
        <authorList>
            <person name="Jung H.-Y."/>
        </authorList>
    </citation>
    <scope>NUCLEOTIDE SEQUENCE [LARGE SCALE GENOMIC DNA]</scope>
    <source>
        <strain evidence="9 10">SD-b</strain>
    </source>
</reference>
<evidence type="ECO:0000256" key="1">
    <source>
        <dbReference type="ARBA" id="ARBA00001913"/>
    </source>
</evidence>
<dbReference type="PROSITE" id="PS00523">
    <property type="entry name" value="SULFATASE_1"/>
    <property type="match status" value="1"/>
</dbReference>
<evidence type="ECO:0000256" key="7">
    <source>
        <dbReference type="SAM" id="SignalP"/>
    </source>
</evidence>
<keyword evidence="3" id="KW-0479">Metal-binding</keyword>
<protein>
    <submittedName>
        <fullName evidence="9">Sulfatase</fullName>
    </submittedName>
</protein>
<feature type="chain" id="PRO_5045401631" evidence="7">
    <location>
        <begin position="22"/>
        <end position="477"/>
    </location>
</feature>
<evidence type="ECO:0000256" key="3">
    <source>
        <dbReference type="ARBA" id="ARBA00022723"/>
    </source>
</evidence>
<comment type="caution">
    <text evidence="9">The sequence shown here is derived from an EMBL/GenBank/DDBJ whole genome shotgun (WGS) entry which is preliminary data.</text>
</comment>
<dbReference type="Gene3D" id="3.40.720.10">
    <property type="entry name" value="Alkaline Phosphatase, subunit A"/>
    <property type="match status" value="1"/>
</dbReference>
<dbReference type="InterPro" id="IPR017850">
    <property type="entry name" value="Alkaline_phosphatase_core_sf"/>
</dbReference>
<evidence type="ECO:0000313" key="9">
    <source>
        <dbReference type="EMBL" id="MBK0382098.1"/>
    </source>
</evidence>
<sequence>MKNLKNALIAFAVVLISCNSAKKVVNTNTSNEKPLNIVLIVADDLGWADLGCYGNKFMETPNLDALAKKGIRFTNGYAAAPLCSPTRASIITGNNPARINFTEHLHGYSKPTPQQKLIPPTIVKGLPTDLLTLPQALNKAGYYTGHIGKWHLGEGESSPAARGFDFVYGGGPQGLAKTHFYPFFWGNPYPSLINDTKPGDYLADALTNRALKFLDEHKANKFFVELNFYSPHVPIEGPKNLVKKYDDKRVKTNHQGLPEDEYAAMVDNLDYNVGRLLSYLKENNLDKNTIILFTSDNGGLTVEEVPAFAKHTPPTTNAPLKGGKGTIYEGGIREPYILYHPEMKVENHVDSTTLITSDDIFDTFMDIAGVKTKSPDGMSILKNMAQHNPNRPYYLHFPHYSPQHGWPGDAIRVGDYKLIVWYETGKSELFNLRTDIGESHDIAAKYPEKVAELKKKLDAWKKDVGAKEPTANPIYQP</sequence>
<dbReference type="EMBL" id="JAEHFY010000004">
    <property type="protein sequence ID" value="MBK0382098.1"/>
    <property type="molecule type" value="Genomic_DNA"/>
</dbReference>
<gene>
    <name evidence="9" type="ORF">I5M32_03920</name>
</gene>
<evidence type="ECO:0000256" key="6">
    <source>
        <dbReference type="ARBA" id="ARBA00022837"/>
    </source>
</evidence>
<dbReference type="PANTHER" id="PTHR42693">
    <property type="entry name" value="ARYLSULFATASE FAMILY MEMBER"/>
    <property type="match status" value="1"/>
</dbReference>
<dbReference type="PROSITE" id="PS00149">
    <property type="entry name" value="SULFATASE_2"/>
    <property type="match status" value="1"/>
</dbReference>
<dbReference type="InterPro" id="IPR050738">
    <property type="entry name" value="Sulfatase"/>
</dbReference>
<dbReference type="Pfam" id="PF00884">
    <property type="entry name" value="Sulfatase"/>
    <property type="match status" value="1"/>
</dbReference>
<evidence type="ECO:0000256" key="2">
    <source>
        <dbReference type="ARBA" id="ARBA00008779"/>
    </source>
</evidence>
<dbReference type="InterPro" id="IPR024607">
    <property type="entry name" value="Sulfatase_CS"/>
</dbReference>